<protein>
    <submittedName>
        <fullName evidence="9">Elongator complex protein ELP3</fullName>
    </submittedName>
</protein>
<dbReference type="InterPro" id="IPR039661">
    <property type="entry name" value="ELP3"/>
</dbReference>
<organism evidence="9 10">
    <name type="scientific">Cardiosporidium cionae</name>
    <dbReference type="NCBI Taxonomy" id="476202"/>
    <lineage>
        <taxon>Eukaryota</taxon>
        <taxon>Sar</taxon>
        <taxon>Alveolata</taxon>
        <taxon>Apicomplexa</taxon>
        <taxon>Aconoidasida</taxon>
        <taxon>Nephromycida</taxon>
        <taxon>Cardiosporidium</taxon>
    </lineage>
</organism>
<dbReference type="InterPro" id="IPR016181">
    <property type="entry name" value="Acyl_CoA_acyltransferase"/>
</dbReference>
<gene>
    <name evidence="9" type="primary">ELP3</name>
    <name evidence="9" type="ORF">IE077_000330</name>
</gene>
<dbReference type="InterPro" id="IPR006638">
    <property type="entry name" value="Elp3/MiaA/NifB-like_rSAM"/>
</dbReference>
<evidence type="ECO:0000256" key="7">
    <source>
        <dbReference type="SAM" id="Phobius"/>
    </source>
</evidence>
<evidence type="ECO:0000313" key="9">
    <source>
        <dbReference type="EMBL" id="KAF8821194.1"/>
    </source>
</evidence>
<keyword evidence="2" id="KW-0004">4Fe-4S</keyword>
<dbReference type="SMART" id="SM00729">
    <property type="entry name" value="Elp3"/>
    <property type="match status" value="1"/>
</dbReference>
<evidence type="ECO:0000256" key="6">
    <source>
        <dbReference type="ARBA" id="ARBA00023014"/>
    </source>
</evidence>
<evidence type="ECO:0000256" key="1">
    <source>
        <dbReference type="ARBA" id="ARBA00001966"/>
    </source>
</evidence>
<keyword evidence="4" id="KW-0479">Metal-binding</keyword>
<keyword evidence="10" id="KW-1185">Reference proteome</keyword>
<keyword evidence="7" id="KW-0472">Membrane</keyword>
<evidence type="ECO:0000259" key="8">
    <source>
        <dbReference type="SMART" id="SM00729"/>
    </source>
</evidence>
<dbReference type="SUPFAM" id="SSF55729">
    <property type="entry name" value="Acyl-CoA N-acyltransferases (Nat)"/>
    <property type="match status" value="1"/>
</dbReference>
<sequence length="726" mass="82742">MATGAVSQASCELTTSQQDSLKNFFPATRSSFICKAGDVKAVVQSDFEDFHRHRHLESFAQSMAEWNKFDPNIRNSIDDELLERFVLDIGNSETIQSKRDLEKRIIELRKVHCITPAKSQISAVYKDLVDKGTLVMNEKLSHLLRKKAVRSNSGVLVITVLTSPGQFSCPKDCHYCPNEPGQPRSYLSTEPAVLRANQNDWDPVRQFNDRAMSLRKNGHVVDKIEILVLGGTWSGYPRAYQMEFVRDIFYAANVFGHSEPLRPKLTLEEEQIINELAKYDDILRYINRGCTRLDCTKAIRLLKNSGFKVDIHIMPDLPSSSPQRDLEMFDYILRSPDFQVDQWKIYPCEITPFSKIEQWYKEGSFTPYTDVDSENLTEIIMKVKMAVHPWIRLNRVVRDIPNQSIIAGNSKTNLRQIILSRMKERNLVCRCIRCREIKDQSMYYRESVLKIRQFMTAGGEEYFLSYETEDEATIFGFLRLRLPTEAFNPKECPFATLKGASLVRELHVYGVVVAHDEKKYKFDSRPQHTGMGSRLLLAAELLALQKGYSRMAVIAGVGTRDYYRKFAYTLEETFMVKTLSHTTLHRDFSSLIDSFPSVLILQACKLHGIASLSCKGDMMATLASSDSPMQETPKDLSPTKFSITVHNILRGDTAEIQRKDTEKAFTPLRELPAAPLLGETSPFPLLNEASPLPLLPEISVHSRWIFSVMGSVLFIGGIVLARRCLR</sequence>
<evidence type="ECO:0000256" key="2">
    <source>
        <dbReference type="ARBA" id="ARBA00022485"/>
    </source>
</evidence>
<evidence type="ECO:0000313" key="10">
    <source>
        <dbReference type="Proteomes" id="UP000823046"/>
    </source>
</evidence>
<accession>A0ABQ7JB60</accession>
<feature type="transmembrane region" description="Helical" evidence="7">
    <location>
        <begin position="704"/>
        <end position="721"/>
    </location>
</feature>
<keyword evidence="6" id="KW-0411">Iron-sulfur</keyword>
<dbReference type="PANTHER" id="PTHR11135">
    <property type="entry name" value="HISTONE ACETYLTRANSFERASE-RELATED"/>
    <property type="match status" value="1"/>
</dbReference>
<dbReference type="Proteomes" id="UP000823046">
    <property type="component" value="Unassembled WGS sequence"/>
</dbReference>
<dbReference type="PANTHER" id="PTHR11135:SF2">
    <property type="entry name" value="ELONGATOR COMPLEX PROTEIN 3"/>
    <property type="match status" value="1"/>
</dbReference>
<feature type="domain" description="Elp3/MiaA/NifB-like radical SAM core" evidence="8">
    <location>
        <begin position="159"/>
        <end position="379"/>
    </location>
</feature>
<dbReference type="SUPFAM" id="SSF102114">
    <property type="entry name" value="Radical SAM enzymes"/>
    <property type="match status" value="1"/>
</dbReference>
<keyword evidence="7" id="KW-0812">Transmembrane</keyword>
<proteinExistence type="predicted"/>
<name>A0ABQ7JB60_9APIC</name>
<dbReference type="Gene3D" id="3.40.630.30">
    <property type="match status" value="1"/>
</dbReference>
<comment type="caution">
    <text evidence="9">The sequence shown here is derived from an EMBL/GenBank/DDBJ whole genome shotgun (WGS) entry which is preliminary data.</text>
</comment>
<dbReference type="Pfam" id="PF16199">
    <property type="entry name" value="Radical_SAM_C"/>
    <property type="match status" value="1"/>
</dbReference>
<evidence type="ECO:0000256" key="3">
    <source>
        <dbReference type="ARBA" id="ARBA00022691"/>
    </source>
</evidence>
<evidence type="ECO:0000256" key="4">
    <source>
        <dbReference type="ARBA" id="ARBA00022723"/>
    </source>
</evidence>
<comment type="cofactor">
    <cofactor evidence="1">
        <name>[4Fe-4S] cluster</name>
        <dbReference type="ChEBI" id="CHEBI:49883"/>
    </cofactor>
</comment>
<keyword evidence="7" id="KW-1133">Transmembrane helix</keyword>
<reference evidence="9 10" key="1">
    <citation type="journal article" date="2020" name="bioRxiv">
        <title>Metabolic contributions of an alphaproteobacterial endosymbiont in the apicomplexan Cardiosporidium cionae.</title>
        <authorList>
            <person name="Hunter E.S."/>
            <person name="Paight C.J."/>
            <person name="Lane C.E."/>
        </authorList>
    </citation>
    <scope>NUCLEOTIDE SEQUENCE [LARGE SCALE GENOMIC DNA]</scope>
    <source>
        <strain evidence="9">ESH_2018</strain>
    </source>
</reference>
<evidence type="ECO:0000256" key="5">
    <source>
        <dbReference type="ARBA" id="ARBA00023004"/>
    </source>
</evidence>
<dbReference type="InterPro" id="IPR032432">
    <property type="entry name" value="Radical_SAM_C"/>
</dbReference>
<keyword evidence="5" id="KW-0408">Iron</keyword>
<keyword evidence="3" id="KW-0949">S-adenosyl-L-methionine</keyword>
<dbReference type="EMBL" id="JADAQX010000217">
    <property type="protein sequence ID" value="KAF8821194.1"/>
    <property type="molecule type" value="Genomic_DNA"/>
</dbReference>
<dbReference type="InterPro" id="IPR058240">
    <property type="entry name" value="rSAM_sf"/>
</dbReference>